<protein>
    <submittedName>
        <fullName evidence="11">Phosphate transport system permease protein PstA (TC 3.A.1.7.1)</fullName>
    </submittedName>
</protein>
<dbReference type="GO" id="GO:0005315">
    <property type="term" value="F:phosphate transmembrane transporter activity"/>
    <property type="evidence" value="ECO:0007669"/>
    <property type="project" value="InterPro"/>
</dbReference>
<dbReference type="Gene3D" id="1.10.3720.10">
    <property type="entry name" value="MetI-like"/>
    <property type="match status" value="1"/>
</dbReference>
<proteinExistence type="inferred from homology"/>
<dbReference type="NCBIfam" id="TIGR00974">
    <property type="entry name" value="3a0107s02c"/>
    <property type="match status" value="1"/>
</dbReference>
<dbReference type="PANTHER" id="PTHR42922:SF1">
    <property type="entry name" value="PHOSPHATE TRANSPORT SYSTEM PERMEASE PROTEIN PSTA"/>
    <property type="match status" value="1"/>
</dbReference>
<evidence type="ECO:0000256" key="8">
    <source>
        <dbReference type="ARBA" id="ARBA00023136"/>
    </source>
</evidence>
<dbReference type="AlphaFoldDB" id="A0A3B0U0N3"/>
<gene>
    <name evidence="11" type="ORF">MNBD_BACTEROID01-2400</name>
</gene>
<evidence type="ECO:0000256" key="7">
    <source>
        <dbReference type="ARBA" id="ARBA00022989"/>
    </source>
</evidence>
<dbReference type="InterPro" id="IPR000515">
    <property type="entry name" value="MetI-like"/>
</dbReference>
<evidence type="ECO:0000313" key="11">
    <source>
        <dbReference type="EMBL" id="VAW23848.1"/>
    </source>
</evidence>
<dbReference type="EMBL" id="UOEP01000202">
    <property type="protein sequence ID" value="VAW23848.1"/>
    <property type="molecule type" value="Genomic_DNA"/>
</dbReference>
<feature type="transmembrane region" description="Helical" evidence="9">
    <location>
        <begin position="90"/>
        <end position="109"/>
    </location>
</feature>
<dbReference type="PROSITE" id="PS50928">
    <property type="entry name" value="ABC_TM1"/>
    <property type="match status" value="1"/>
</dbReference>
<keyword evidence="8 9" id="KW-0472">Membrane</keyword>
<name>A0A3B0U0N3_9ZZZZ</name>
<feature type="transmembrane region" description="Helical" evidence="9">
    <location>
        <begin position="129"/>
        <end position="147"/>
    </location>
</feature>
<dbReference type="SUPFAM" id="SSF161098">
    <property type="entry name" value="MetI-like"/>
    <property type="match status" value="1"/>
</dbReference>
<evidence type="ECO:0000256" key="6">
    <source>
        <dbReference type="ARBA" id="ARBA00022692"/>
    </source>
</evidence>
<keyword evidence="5" id="KW-0592">Phosphate transport</keyword>
<dbReference type="InterPro" id="IPR035906">
    <property type="entry name" value="MetI-like_sf"/>
</dbReference>
<comment type="similarity">
    <text evidence="2">Belongs to the binding-protein-dependent transport system permease family. CysTW subfamily.</text>
</comment>
<keyword evidence="6 9" id="KW-0812">Transmembrane</keyword>
<reference evidence="11" key="1">
    <citation type="submission" date="2018-06" db="EMBL/GenBank/DDBJ databases">
        <authorList>
            <person name="Zhirakovskaya E."/>
        </authorList>
    </citation>
    <scope>NUCLEOTIDE SEQUENCE</scope>
</reference>
<evidence type="ECO:0000259" key="10">
    <source>
        <dbReference type="PROSITE" id="PS50928"/>
    </source>
</evidence>
<dbReference type="InterPro" id="IPR005672">
    <property type="entry name" value="Phosphate_PstA"/>
</dbReference>
<keyword evidence="4" id="KW-1003">Cell membrane</keyword>
<dbReference type="GO" id="GO:0035435">
    <property type="term" value="P:phosphate ion transmembrane transport"/>
    <property type="evidence" value="ECO:0007669"/>
    <property type="project" value="InterPro"/>
</dbReference>
<dbReference type="GO" id="GO:0005886">
    <property type="term" value="C:plasma membrane"/>
    <property type="evidence" value="ECO:0007669"/>
    <property type="project" value="UniProtKB-SubCell"/>
</dbReference>
<keyword evidence="7 9" id="KW-1133">Transmembrane helix</keyword>
<feature type="transmembrane region" description="Helical" evidence="9">
    <location>
        <begin position="265"/>
        <end position="286"/>
    </location>
</feature>
<dbReference type="PANTHER" id="PTHR42922">
    <property type="entry name" value="PHOSPHATE TRANSPORT SYSTEM PERMEASE PROTEIN PSTA"/>
    <property type="match status" value="1"/>
</dbReference>
<feature type="domain" description="ABC transmembrane type-1" evidence="10">
    <location>
        <begin position="86"/>
        <end position="287"/>
    </location>
</feature>
<feature type="transmembrane region" description="Helical" evidence="9">
    <location>
        <begin position="22"/>
        <end position="47"/>
    </location>
</feature>
<evidence type="ECO:0000256" key="5">
    <source>
        <dbReference type="ARBA" id="ARBA00022592"/>
    </source>
</evidence>
<feature type="transmembrane region" description="Helical" evidence="9">
    <location>
        <begin position="154"/>
        <end position="172"/>
    </location>
</feature>
<evidence type="ECO:0000256" key="1">
    <source>
        <dbReference type="ARBA" id="ARBA00004651"/>
    </source>
</evidence>
<keyword evidence="3" id="KW-0813">Transport</keyword>
<dbReference type="Pfam" id="PF00528">
    <property type="entry name" value="BPD_transp_1"/>
    <property type="match status" value="1"/>
</dbReference>
<feature type="transmembrane region" description="Helical" evidence="9">
    <location>
        <begin position="200"/>
        <end position="221"/>
    </location>
</feature>
<evidence type="ECO:0000256" key="2">
    <source>
        <dbReference type="ARBA" id="ARBA00007069"/>
    </source>
</evidence>
<comment type="subcellular location">
    <subcellularLocation>
        <location evidence="1">Cell membrane</location>
        <topology evidence="1">Multi-pass membrane protein</topology>
    </subcellularLocation>
</comment>
<dbReference type="CDD" id="cd06261">
    <property type="entry name" value="TM_PBP2"/>
    <property type="match status" value="1"/>
</dbReference>
<accession>A0A3B0U0N3</accession>
<evidence type="ECO:0000256" key="9">
    <source>
        <dbReference type="SAM" id="Phobius"/>
    </source>
</evidence>
<sequence length="295" mass="31587">MASIKKTTIRDYANRRILKDKLIFGMVIFLSMVTISPIILIISKLVITGFRQISLNFIIQNTPGTFEAMTAVANGELIPGGIANGITGTLLMVALASVIAIPIGVVAGIFLYENPGKFIANLTRNVSDILQGVPSIVLGLIAYIWVVKGITNGFSALAGSVSLAIMMLPMIIKSTEETLKMIPQTIKEAALALGVPYYKVILKVLIPTGFSGLLTGILLGISRIMGETAPLMLTALGSTVVNFDISKPTSAIPLLIWEFYNDPNMVSLIWSSSLLLMGVVLLLNLLSRQLANSPI</sequence>
<evidence type="ECO:0000256" key="4">
    <source>
        <dbReference type="ARBA" id="ARBA00022475"/>
    </source>
</evidence>
<evidence type="ECO:0000256" key="3">
    <source>
        <dbReference type="ARBA" id="ARBA00022448"/>
    </source>
</evidence>
<organism evidence="11">
    <name type="scientific">hydrothermal vent metagenome</name>
    <dbReference type="NCBI Taxonomy" id="652676"/>
    <lineage>
        <taxon>unclassified sequences</taxon>
        <taxon>metagenomes</taxon>
        <taxon>ecological metagenomes</taxon>
    </lineage>
</organism>
<dbReference type="InterPro" id="IPR051408">
    <property type="entry name" value="Phosphate_transprt_permease"/>
</dbReference>